<gene>
    <name evidence="2" type="ORF">N7482_006343</name>
</gene>
<dbReference type="Proteomes" id="UP001149163">
    <property type="component" value="Unassembled WGS sequence"/>
</dbReference>
<dbReference type="AlphaFoldDB" id="A0A9W9LND9"/>
<organism evidence="2 3">
    <name type="scientific">Penicillium canariense</name>
    <dbReference type="NCBI Taxonomy" id="189055"/>
    <lineage>
        <taxon>Eukaryota</taxon>
        <taxon>Fungi</taxon>
        <taxon>Dikarya</taxon>
        <taxon>Ascomycota</taxon>
        <taxon>Pezizomycotina</taxon>
        <taxon>Eurotiomycetes</taxon>
        <taxon>Eurotiomycetidae</taxon>
        <taxon>Eurotiales</taxon>
        <taxon>Aspergillaceae</taxon>
        <taxon>Penicillium</taxon>
    </lineage>
</organism>
<dbReference type="Pfam" id="PF13302">
    <property type="entry name" value="Acetyltransf_3"/>
    <property type="match status" value="1"/>
</dbReference>
<dbReference type="PROSITE" id="PS51186">
    <property type="entry name" value="GNAT"/>
    <property type="match status" value="1"/>
</dbReference>
<dbReference type="GeneID" id="81427644"/>
<proteinExistence type="predicted"/>
<dbReference type="GO" id="GO:0016747">
    <property type="term" value="F:acyltransferase activity, transferring groups other than amino-acyl groups"/>
    <property type="evidence" value="ECO:0007669"/>
    <property type="project" value="InterPro"/>
</dbReference>
<keyword evidence="3" id="KW-1185">Reference proteome</keyword>
<dbReference type="PANTHER" id="PTHR43792">
    <property type="entry name" value="GNAT FAMILY, PUTATIVE (AFU_ORTHOLOGUE AFUA_3G00765)-RELATED-RELATED"/>
    <property type="match status" value="1"/>
</dbReference>
<dbReference type="SUPFAM" id="SSF55729">
    <property type="entry name" value="Acyl-CoA N-acyltransferases (Nat)"/>
    <property type="match status" value="1"/>
</dbReference>
<evidence type="ECO:0000313" key="3">
    <source>
        <dbReference type="Proteomes" id="UP001149163"/>
    </source>
</evidence>
<dbReference type="EMBL" id="JAPQKN010000003">
    <property type="protein sequence ID" value="KAJ5167562.1"/>
    <property type="molecule type" value="Genomic_DNA"/>
</dbReference>
<dbReference type="Gene3D" id="3.40.630.30">
    <property type="match status" value="1"/>
</dbReference>
<reference evidence="2" key="1">
    <citation type="submission" date="2022-11" db="EMBL/GenBank/DDBJ databases">
        <authorList>
            <person name="Petersen C."/>
        </authorList>
    </citation>
    <scope>NUCLEOTIDE SEQUENCE</scope>
    <source>
        <strain evidence="2">IBT 26290</strain>
    </source>
</reference>
<dbReference type="PANTHER" id="PTHR43792:SF1">
    <property type="entry name" value="N-ACETYLTRANSFERASE DOMAIN-CONTAINING PROTEIN"/>
    <property type="match status" value="1"/>
</dbReference>
<protein>
    <recommendedName>
        <fullName evidence="1">N-acetyltransferase domain-containing protein</fullName>
    </recommendedName>
</protein>
<feature type="domain" description="N-acetyltransferase" evidence="1">
    <location>
        <begin position="24"/>
        <end position="196"/>
    </location>
</feature>
<sequence>MELPCQPVYVNIPSSNNFAESERLLLRPICDSDAAALLAIPSRPELAKTNHPKEPFKSIEETRQWMSSKTFAEGPLDIIGCSFTFAILDKSIPKSQEQLVGYVSVNTLDPCPEIGYSLLPESWGKGFATEALRMMLKMWWDLPRRSVDDCNGNEEKVYAICEKANEASCKVLRKCGFEVVSEFCFEGDKLLIWALQKC</sequence>
<accession>A0A9W9LND9</accession>
<dbReference type="InterPro" id="IPR016181">
    <property type="entry name" value="Acyl_CoA_acyltransferase"/>
</dbReference>
<evidence type="ECO:0000259" key="1">
    <source>
        <dbReference type="PROSITE" id="PS51186"/>
    </source>
</evidence>
<evidence type="ECO:0000313" key="2">
    <source>
        <dbReference type="EMBL" id="KAJ5167562.1"/>
    </source>
</evidence>
<name>A0A9W9LND9_9EURO</name>
<comment type="caution">
    <text evidence="2">The sequence shown here is derived from an EMBL/GenBank/DDBJ whole genome shotgun (WGS) entry which is preliminary data.</text>
</comment>
<dbReference type="InterPro" id="IPR051531">
    <property type="entry name" value="N-acetyltransferase"/>
</dbReference>
<reference evidence="2" key="2">
    <citation type="journal article" date="2023" name="IMA Fungus">
        <title>Comparative genomic study of the Penicillium genus elucidates a diverse pangenome and 15 lateral gene transfer events.</title>
        <authorList>
            <person name="Petersen C."/>
            <person name="Sorensen T."/>
            <person name="Nielsen M.R."/>
            <person name="Sondergaard T.E."/>
            <person name="Sorensen J.L."/>
            <person name="Fitzpatrick D.A."/>
            <person name="Frisvad J.C."/>
            <person name="Nielsen K.L."/>
        </authorList>
    </citation>
    <scope>NUCLEOTIDE SEQUENCE</scope>
    <source>
        <strain evidence="2">IBT 26290</strain>
    </source>
</reference>
<dbReference type="OrthoDB" id="4072826at2759"/>
<dbReference type="RefSeq" id="XP_056544023.1">
    <property type="nucleotide sequence ID" value="XM_056688468.1"/>
</dbReference>
<dbReference type="InterPro" id="IPR000182">
    <property type="entry name" value="GNAT_dom"/>
</dbReference>